<organism evidence="1 2">
    <name type="scientific">Diaporthe vaccinii</name>
    <dbReference type="NCBI Taxonomy" id="105482"/>
    <lineage>
        <taxon>Eukaryota</taxon>
        <taxon>Fungi</taxon>
        <taxon>Dikarya</taxon>
        <taxon>Ascomycota</taxon>
        <taxon>Pezizomycotina</taxon>
        <taxon>Sordariomycetes</taxon>
        <taxon>Sordariomycetidae</taxon>
        <taxon>Diaporthales</taxon>
        <taxon>Diaporthaceae</taxon>
        <taxon>Diaporthe</taxon>
        <taxon>Diaporthe eres species complex</taxon>
    </lineage>
</organism>
<sequence length="72" mass="7728">MEPSARRLDVGAEICTAGCQATAPTGKISNSFVLLTIIFSSQHSSVHLQPLARESLLPTSEVFQSFPPKSIQ</sequence>
<gene>
    <name evidence="1" type="ORF">FJTKL_08642</name>
</gene>
<name>A0ABR4EQU1_9PEZI</name>
<proteinExistence type="predicted"/>
<reference evidence="1 2" key="1">
    <citation type="submission" date="2024-03" db="EMBL/GenBank/DDBJ databases">
        <title>A high-quality draft genome sequence of Diaporthe vaccinii, a causative agent of upright dieback and viscid rot disease in cranberry plants.</title>
        <authorList>
            <person name="Sarrasin M."/>
            <person name="Lang B.F."/>
            <person name="Burger G."/>
        </authorList>
    </citation>
    <scope>NUCLEOTIDE SEQUENCE [LARGE SCALE GENOMIC DNA]</scope>
    <source>
        <strain evidence="1 2">IS7</strain>
    </source>
</reference>
<dbReference type="Proteomes" id="UP001600888">
    <property type="component" value="Unassembled WGS sequence"/>
</dbReference>
<evidence type="ECO:0000313" key="1">
    <source>
        <dbReference type="EMBL" id="KAL2284813.1"/>
    </source>
</evidence>
<protein>
    <submittedName>
        <fullName evidence="1">Uncharacterized protein</fullName>
    </submittedName>
</protein>
<evidence type="ECO:0000313" key="2">
    <source>
        <dbReference type="Proteomes" id="UP001600888"/>
    </source>
</evidence>
<keyword evidence="2" id="KW-1185">Reference proteome</keyword>
<dbReference type="EMBL" id="JBAWTH010000034">
    <property type="protein sequence ID" value="KAL2284813.1"/>
    <property type="molecule type" value="Genomic_DNA"/>
</dbReference>
<accession>A0ABR4EQU1</accession>
<comment type="caution">
    <text evidence="1">The sequence shown here is derived from an EMBL/GenBank/DDBJ whole genome shotgun (WGS) entry which is preliminary data.</text>
</comment>